<dbReference type="InterPro" id="IPR050484">
    <property type="entry name" value="Transf_Hexapept/Carb_Anhydrase"/>
</dbReference>
<dbReference type="InterPro" id="IPR011004">
    <property type="entry name" value="Trimer_LpxA-like_sf"/>
</dbReference>
<organism evidence="1 2">
    <name type="scientific">Halorarum salinum</name>
    <dbReference type="NCBI Taxonomy" id="2743089"/>
    <lineage>
        <taxon>Archaea</taxon>
        <taxon>Methanobacteriati</taxon>
        <taxon>Methanobacteriota</taxon>
        <taxon>Stenosarchaea group</taxon>
        <taxon>Halobacteria</taxon>
        <taxon>Halobacteriales</taxon>
        <taxon>Haloferacaceae</taxon>
        <taxon>Halorarum</taxon>
    </lineage>
</organism>
<dbReference type="GeneID" id="56037442"/>
<sequence>MADPASAGNREPLFGNSPDVADTAFVSNRSYLVGDVAVGPRASVWPFVCARGEDAAVTVGAESNVQEFTMLHGADLGDGVTVGHNVVVDYATVEDDSLVGMQSAVLRGATVESGSLVAAGSVVLQDQTVPEGHLAYGTPARTKPLTEAQRAEIERVHEHYVELSRSYRAAERFE</sequence>
<dbReference type="PANTHER" id="PTHR13061">
    <property type="entry name" value="DYNACTIN SUBUNIT P25"/>
    <property type="match status" value="1"/>
</dbReference>
<dbReference type="SUPFAM" id="SSF51161">
    <property type="entry name" value="Trimeric LpxA-like enzymes"/>
    <property type="match status" value="1"/>
</dbReference>
<dbReference type="RefSeq" id="WP_179268302.1">
    <property type="nucleotide sequence ID" value="NZ_CP058579.1"/>
</dbReference>
<dbReference type="Pfam" id="PF14602">
    <property type="entry name" value="Hexapep_2"/>
    <property type="match status" value="2"/>
</dbReference>
<evidence type="ECO:0000313" key="2">
    <source>
        <dbReference type="Proteomes" id="UP000509626"/>
    </source>
</evidence>
<dbReference type="Proteomes" id="UP000509626">
    <property type="component" value="Chromosome"/>
</dbReference>
<proteinExistence type="predicted"/>
<dbReference type="InterPro" id="IPR001451">
    <property type="entry name" value="Hexapep"/>
</dbReference>
<dbReference type="InterPro" id="IPR047324">
    <property type="entry name" value="LbH_gamma_CA-like"/>
</dbReference>
<dbReference type="PANTHER" id="PTHR13061:SF29">
    <property type="entry name" value="GAMMA CARBONIC ANHYDRASE-LIKE 1, MITOCHONDRIAL-RELATED"/>
    <property type="match status" value="1"/>
</dbReference>
<dbReference type="CDD" id="cd04645">
    <property type="entry name" value="LbH_gamma_CA_like"/>
    <property type="match status" value="1"/>
</dbReference>
<name>A0A7D5Q9K1_9EURY</name>
<dbReference type="AlphaFoldDB" id="A0A7D5Q9K1"/>
<dbReference type="EMBL" id="CP058579">
    <property type="protein sequence ID" value="QLG61717.1"/>
    <property type="molecule type" value="Genomic_DNA"/>
</dbReference>
<accession>A0A7D5Q9K1</accession>
<gene>
    <name evidence="1" type="ORF">HUG12_08245</name>
</gene>
<dbReference type="KEGG" id="halu:HUG12_08245"/>
<dbReference type="OrthoDB" id="10940at2157"/>
<dbReference type="Gene3D" id="2.160.10.10">
    <property type="entry name" value="Hexapeptide repeat proteins"/>
    <property type="match status" value="1"/>
</dbReference>
<protein>
    <submittedName>
        <fullName evidence="1">Gamma carbonic anhydrase family protein</fullName>
    </submittedName>
</protein>
<keyword evidence="2" id="KW-1185">Reference proteome</keyword>
<evidence type="ECO:0000313" key="1">
    <source>
        <dbReference type="EMBL" id="QLG61717.1"/>
    </source>
</evidence>
<reference evidence="1 2" key="1">
    <citation type="submission" date="2020-06" db="EMBL/GenBank/DDBJ databases">
        <title>NJ-3-1, isolated from saline soil.</title>
        <authorList>
            <person name="Cui H.L."/>
            <person name="Shi X."/>
        </authorList>
    </citation>
    <scope>NUCLEOTIDE SEQUENCE [LARGE SCALE GENOMIC DNA]</scope>
    <source>
        <strain evidence="1 2">NJ-3-1</strain>
    </source>
</reference>